<sequence length="591" mass="62944">MAGVEPDVVLDVHRLHGVEAAGTLPRPRKLIVRRVSFSGVKHDAAGFERFSFDWDGLDTGLWAVLTDGNSQGKSSILKLVLAVLQGRLPGHVKPDVWNWIDGIDVSFDIDGIRFGVAVRKEVGVLKPSEARARVVRGMDPAIAVLHDGPADASFERAMSDVFMEELGFAKFRSYRSETDAASEHGWPAMSSALFIDGPGKAIFGGVANDGLPIRLMQLFIGMPWISTYSAASTALKSVQADDKADRETSGTQAGRAVGRRAELKAELAGLRETLAGLPDRDALRADLRAIDAQLLASGSRIASAKGQVDASTRAEADAISIHAGARSALQQAQDDAAAGYVFRRLRPSCCPACEASVQIGRFEATASETCGLCGNTDPPGDASHDAVPHLRDAVEDAARELRASRKRLAAAAGELLAAQGERERLEADLQAKGDAYVSLPDDTSILCAIAAAEARLDELARASAPVAVRKYGEHDLAVLEATVDVVEGKFKPLETEVLKEVSDALLRLAGEFGVRNLESLRLVGNGRLDVSQGAARCTSATLRRASRCASGSRPPWPSSTWRPLVGSDAIPVSSSSTPPARRRWTPRTSQP</sequence>
<dbReference type="Proteomes" id="UP000198793">
    <property type="component" value="Unassembled WGS sequence"/>
</dbReference>
<gene>
    <name evidence="3" type="ORF">SAMN05192530_11028</name>
</gene>
<evidence type="ECO:0000256" key="2">
    <source>
        <dbReference type="SAM" id="MobiDB-lite"/>
    </source>
</evidence>
<feature type="region of interest" description="Disordered" evidence="2">
    <location>
        <begin position="548"/>
        <end position="591"/>
    </location>
</feature>
<proteinExistence type="predicted"/>
<reference evidence="3 4" key="1">
    <citation type="submission" date="2016-10" db="EMBL/GenBank/DDBJ databases">
        <authorList>
            <person name="de Groot N.N."/>
        </authorList>
    </citation>
    <scope>NUCLEOTIDE SEQUENCE [LARGE SCALE GENOMIC DNA]</scope>
    <source>
        <strain evidence="4">L7-484,KACC 16230,DSM 25025</strain>
    </source>
</reference>
<evidence type="ECO:0000313" key="4">
    <source>
        <dbReference type="Proteomes" id="UP000198793"/>
    </source>
</evidence>
<dbReference type="RefSeq" id="WP_139184049.1">
    <property type="nucleotide sequence ID" value="NZ_FNIT01000010.1"/>
</dbReference>
<dbReference type="EMBL" id="FNIT01000010">
    <property type="protein sequence ID" value="SDO67315.1"/>
    <property type="molecule type" value="Genomic_DNA"/>
</dbReference>
<evidence type="ECO:0000313" key="3">
    <source>
        <dbReference type="EMBL" id="SDO67315.1"/>
    </source>
</evidence>
<name>A0A1H0LGV4_9HYPH</name>
<protein>
    <recommendedName>
        <fullName evidence="5">AAA domain-containing protein</fullName>
    </recommendedName>
</protein>
<evidence type="ECO:0000256" key="1">
    <source>
        <dbReference type="SAM" id="Coils"/>
    </source>
</evidence>
<evidence type="ECO:0008006" key="5">
    <source>
        <dbReference type="Google" id="ProtNLM"/>
    </source>
</evidence>
<keyword evidence="1" id="KW-0175">Coiled coil</keyword>
<dbReference type="OrthoDB" id="4773646at2"/>
<organism evidence="3 4">
    <name type="scientific">Aureimonas jatrophae</name>
    <dbReference type="NCBI Taxonomy" id="1166073"/>
    <lineage>
        <taxon>Bacteria</taxon>
        <taxon>Pseudomonadati</taxon>
        <taxon>Pseudomonadota</taxon>
        <taxon>Alphaproteobacteria</taxon>
        <taxon>Hyphomicrobiales</taxon>
        <taxon>Aurantimonadaceae</taxon>
        <taxon>Aureimonas</taxon>
    </lineage>
</organism>
<dbReference type="AlphaFoldDB" id="A0A1H0LGV4"/>
<accession>A0A1H0LGV4</accession>
<feature type="coiled-coil region" evidence="1">
    <location>
        <begin position="391"/>
        <end position="428"/>
    </location>
</feature>
<feature type="compositionally biased region" description="Low complexity" evidence="2">
    <location>
        <begin position="550"/>
        <end position="563"/>
    </location>
</feature>
<keyword evidence="4" id="KW-1185">Reference proteome</keyword>
<dbReference type="STRING" id="1166073.SAMN05192530_11028"/>